<evidence type="ECO:0000313" key="1">
    <source>
        <dbReference type="EMBL" id="OMJ94315.1"/>
    </source>
</evidence>
<keyword evidence="2" id="KW-1185">Reference proteome</keyword>
<sequence>MVTIFPLRKSDLVYKNFYPQTHLNALAIQDRDKHHRIRYSKKIPSALVQKNQNTPTYMLEGSYKRRTKSFITKLSKPLPFEIVQEQSIRSKFNSLVSRKLKPLYEIYNHKKFQGISKNKYRVYPYVIEEIIDEETDEDENGEKGIFTWRKTPDPRKKYLNSLCFEFR</sequence>
<protein>
    <submittedName>
        <fullName evidence="1">Uncharacterized protein</fullName>
    </submittedName>
</protein>
<organism evidence="1 2">
    <name type="scientific">Stentor coeruleus</name>
    <dbReference type="NCBI Taxonomy" id="5963"/>
    <lineage>
        <taxon>Eukaryota</taxon>
        <taxon>Sar</taxon>
        <taxon>Alveolata</taxon>
        <taxon>Ciliophora</taxon>
        <taxon>Postciliodesmatophora</taxon>
        <taxon>Heterotrichea</taxon>
        <taxon>Heterotrichida</taxon>
        <taxon>Stentoridae</taxon>
        <taxon>Stentor</taxon>
    </lineage>
</organism>
<evidence type="ECO:0000313" key="2">
    <source>
        <dbReference type="Proteomes" id="UP000187209"/>
    </source>
</evidence>
<gene>
    <name evidence="1" type="ORF">SteCoe_2514</name>
</gene>
<accession>A0A1R2CZ94</accession>
<proteinExistence type="predicted"/>
<dbReference type="AlphaFoldDB" id="A0A1R2CZ94"/>
<name>A0A1R2CZ94_9CILI</name>
<dbReference type="EMBL" id="MPUH01000028">
    <property type="protein sequence ID" value="OMJ94315.1"/>
    <property type="molecule type" value="Genomic_DNA"/>
</dbReference>
<comment type="caution">
    <text evidence="1">The sequence shown here is derived from an EMBL/GenBank/DDBJ whole genome shotgun (WGS) entry which is preliminary data.</text>
</comment>
<reference evidence="1 2" key="1">
    <citation type="submission" date="2016-11" db="EMBL/GenBank/DDBJ databases">
        <title>The macronuclear genome of Stentor coeruleus: a giant cell with tiny introns.</title>
        <authorList>
            <person name="Slabodnick M."/>
            <person name="Ruby J.G."/>
            <person name="Reiff S.B."/>
            <person name="Swart E.C."/>
            <person name="Gosai S."/>
            <person name="Prabakaran S."/>
            <person name="Witkowska E."/>
            <person name="Larue G.E."/>
            <person name="Fisher S."/>
            <person name="Freeman R.M."/>
            <person name="Gunawardena J."/>
            <person name="Chu W."/>
            <person name="Stover N.A."/>
            <person name="Gregory B.D."/>
            <person name="Nowacki M."/>
            <person name="Derisi J."/>
            <person name="Roy S.W."/>
            <person name="Marshall W.F."/>
            <person name="Sood P."/>
        </authorList>
    </citation>
    <scope>NUCLEOTIDE SEQUENCE [LARGE SCALE GENOMIC DNA]</scope>
    <source>
        <strain evidence="1">WM001</strain>
    </source>
</reference>
<dbReference type="Proteomes" id="UP000187209">
    <property type="component" value="Unassembled WGS sequence"/>
</dbReference>